<sequence>MITKRELLTIQDNAPLLTVVERELVSSHIEAIDHIHKLEMAVSLIRTAAKKCAEGNYMAATAAIERVPHITQYLTI</sequence>
<keyword evidence="2" id="KW-1185">Reference proteome</keyword>
<dbReference type="KEGG" id="vg:63210881"/>
<protein>
    <submittedName>
        <fullName evidence="1">Uncharacterized protein</fullName>
    </submittedName>
</protein>
<dbReference type="GeneID" id="63210881"/>
<proteinExistence type="predicted"/>
<gene>
    <name evidence="1" type="primary">137</name>
    <name evidence="1" type="ORF">SEA_REINDEER_137</name>
</gene>
<evidence type="ECO:0000313" key="1">
    <source>
        <dbReference type="EMBL" id="QNJ56928.1"/>
    </source>
</evidence>
<dbReference type="RefSeq" id="YP_010014179.1">
    <property type="nucleotide sequence ID" value="NC_053516.1"/>
</dbReference>
<reference evidence="1 2" key="1">
    <citation type="submission" date="2020-06" db="EMBL/GenBank/DDBJ databases">
        <authorList>
            <person name="Spencer C.E."/>
            <person name="Frederick G.D."/>
            <person name="Baliraine F.N."/>
            <person name="Favela G."/>
            <person name="Farmer V."/>
            <person name="Galindo A."/>
            <person name="Garlena R.A."/>
            <person name="Russell D.A."/>
            <person name="Pope W.H."/>
            <person name="Jacobs-Sera D."/>
            <person name="Hatfull G.F."/>
        </authorList>
    </citation>
    <scope>NUCLEOTIDE SEQUENCE [LARGE SCALE GENOMIC DNA]</scope>
</reference>
<name>A0A7G8LI56_9CAUD</name>
<dbReference type="EMBL" id="MT658803">
    <property type="protein sequence ID" value="QNJ56928.1"/>
    <property type="molecule type" value="Genomic_DNA"/>
</dbReference>
<accession>A0A7G8LI56</accession>
<organism evidence="1 2">
    <name type="scientific">Mycobacterium phage Reindeer</name>
    <dbReference type="NCBI Taxonomy" id="2762283"/>
    <lineage>
        <taxon>Viruses</taxon>
        <taxon>Duplodnaviria</taxon>
        <taxon>Heunggongvirae</taxon>
        <taxon>Uroviricota</taxon>
        <taxon>Caudoviricetes</taxon>
        <taxon>Vilmaviridae</taxon>
        <taxon>Mclasvirinae</taxon>
        <taxon>Bongovirus</taxon>
        <taxon>Bongovirus reindeer</taxon>
    </lineage>
</organism>
<evidence type="ECO:0000313" key="2">
    <source>
        <dbReference type="Proteomes" id="UP000515841"/>
    </source>
</evidence>
<dbReference type="Proteomes" id="UP000515841">
    <property type="component" value="Segment"/>
</dbReference>